<feature type="signal peptide" evidence="3">
    <location>
        <begin position="1"/>
        <end position="21"/>
    </location>
</feature>
<keyword evidence="6" id="KW-1185">Reference proteome</keyword>
<dbReference type="EMBL" id="OZ034820">
    <property type="protein sequence ID" value="CAL1404330.1"/>
    <property type="molecule type" value="Genomic_DNA"/>
</dbReference>
<dbReference type="Gene3D" id="3.30.430.20">
    <property type="entry name" value="Gnk2 domain, C-X8-C-X2-C motif"/>
    <property type="match status" value="1"/>
</dbReference>
<evidence type="ECO:0000256" key="1">
    <source>
        <dbReference type="ARBA" id="ARBA00022729"/>
    </source>
</evidence>
<reference evidence="5 6" key="1">
    <citation type="submission" date="2024-04" db="EMBL/GenBank/DDBJ databases">
        <authorList>
            <person name="Fracassetti M."/>
        </authorList>
    </citation>
    <scope>NUCLEOTIDE SEQUENCE [LARGE SCALE GENOMIC DNA]</scope>
</reference>
<evidence type="ECO:0000256" key="2">
    <source>
        <dbReference type="ARBA" id="ARBA00022737"/>
    </source>
</evidence>
<dbReference type="Pfam" id="PF01657">
    <property type="entry name" value="Stress-antifung"/>
    <property type="match status" value="1"/>
</dbReference>
<evidence type="ECO:0000256" key="3">
    <source>
        <dbReference type="SAM" id="SignalP"/>
    </source>
</evidence>
<name>A0AAV2G3Z7_9ROSI</name>
<proteinExistence type="predicted"/>
<dbReference type="PROSITE" id="PS51473">
    <property type="entry name" value="GNK2"/>
    <property type="match status" value="1"/>
</dbReference>
<evidence type="ECO:0000259" key="4">
    <source>
        <dbReference type="PROSITE" id="PS51473"/>
    </source>
</evidence>
<gene>
    <name evidence="5" type="ORF">LTRI10_LOCUS44195</name>
</gene>
<evidence type="ECO:0000313" key="5">
    <source>
        <dbReference type="EMBL" id="CAL1404330.1"/>
    </source>
</evidence>
<sequence length="134" mass="14331">MAVIRIITLILLSHFLAGSGASPSFCGTDRPWFHAAEFPSYVENALNYVVQNAASGYQNPGLAQSNDVECSNFSPAQAHGAAWAVATCYAGVTPGDCTACLSDALPYVRGCKKNTLGGARYEGRCWLRFGQYMP</sequence>
<protein>
    <recommendedName>
        <fullName evidence="4">Gnk2-homologous domain-containing protein</fullName>
    </recommendedName>
</protein>
<organism evidence="5 6">
    <name type="scientific">Linum trigynum</name>
    <dbReference type="NCBI Taxonomy" id="586398"/>
    <lineage>
        <taxon>Eukaryota</taxon>
        <taxon>Viridiplantae</taxon>
        <taxon>Streptophyta</taxon>
        <taxon>Embryophyta</taxon>
        <taxon>Tracheophyta</taxon>
        <taxon>Spermatophyta</taxon>
        <taxon>Magnoliopsida</taxon>
        <taxon>eudicotyledons</taxon>
        <taxon>Gunneridae</taxon>
        <taxon>Pentapetalae</taxon>
        <taxon>rosids</taxon>
        <taxon>fabids</taxon>
        <taxon>Malpighiales</taxon>
        <taxon>Linaceae</taxon>
        <taxon>Linum</taxon>
    </lineage>
</organism>
<keyword evidence="2" id="KW-0677">Repeat</keyword>
<dbReference type="Proteomes" id="UP001497516">
    <property type="component" value="Chromosome 7"/>
</dbReference>
<feature type="chain" id="PRO_5043606792" description="Gnk2-homologous domain-containing protein" evidence="3">
    <location>
        <begin position="22"/>
        <end position="134"/>
    </location>
</feature>
<feature type="domain" description="Gnk2-homologous" evidence="4">
    <location>
        <begin position="20"/>
        <end position="134"/>
    </location>
</feature>
<keyword evidence="1 3" id="KW-0732">Signal</keyword>
<evidence type="ECO:0000313" key="6">
    <source>
        <dbReference type="Proteomes" id="UP001497516"/>
    </source>
</evidence>
<dbReference type="AlphaFoldDB" id="A0AAV2G3Z7"/>
<accession>A0AAV2G3Z7</accession>
<dbReference type="InterPro" id="IPR002902">
    <property type="entry name" value="GNK2"/>
</dbReference>
<dbReference type="InterPro" id="IPR038408">
    <property type="entry name" value="GNK2_sf"/>
</dbReference>